<dbReference type="Proteomes" id="UP000789524">
    <property type="component" value="Unassembled WGS sequence"/>
</dbReference>
<dbReference type="AlphaFoldDB" id="A0A8J2QMB9"/>
<evidence type="ECO:0000313" key="3">
    <source>
        <dbReference type="Proteomes" id="UP000789524"/>
    </source>
</evidence>
<accession>A0A8J2QMB9</accession>
<name>A0A8J2QMB9_9NEOP</name>
<comment type="caution">
    <text evidence="2">The sequence shown here is derived from an EMBL/GenBank/DDBJ whole genome shotgun (WGS) entry which is preliminary data.</text>
</comment>
<keyword evidence="3" id="KW-1185">Reference proteome</keyword>
<proteinExistence type="predicted"/>
<sequence>MQEDRESDVENDTPFIINSGDERTDHPRVVELLRKPYDSVEMNLIEASKLDKLRKIQHRLNLQREDRIPAPDSRTKIYTRRRRANNERHRQQHKRLATECCNSLTPTARPRSQRAAADTLSRSLGIKASIKIRLAATASAGGASS</sequence>
<gene>
    <name evidence="2" type="ORF">DCHRY22_LOCUS3069</name>
</gene>
<organism evidence="2 3">
    <name type="scientific">Danaus chrysippus</name>
    <name type="common">African queen</name>
    <dbReference type="NCBI Taxonomy" id="151541"/>
    <lineage>
        <taxon>Eukaryota</taxon>
        <taxon>Metazoa</taxon>
        <taxon>Ecdysozoa</taxon>
        <taxon>Arthropoda</taxon>
        <taxon>Hexapoda</taxon>
        <taxon>Insecta</taxon>
        <taxon>Pterygota</taxon>
        <taxon>Neoptera</taxon>
        <taxon>Endopterygota</taxon>
        <taxon>Lepidoptera</taxon>
        <taxon>Glossata</taxon>
        <taxon>Ditrysia</taxon>
        <taxon>Papilionoidea</taxon>
        <taxon>Nymphalidae</taxon>
        <taxon>Danainae</taxon>
        <taxon>Danaini</taxon>
        <taxon>Danaina</taxon>
        <taxon>Danaus</taxon>
        <taxon>Anosia</taxon>
    </lineage>
</organism>
<feature type="compositionally biased region" description="Acidic residues" evidence="1">
    <location>
        <begin position="1"/>
        <end position="11"/>
    </location>
</feature>
<reference evidence="2" key="1">
    <citation type="submission" date="2021-09" db="EMBL/GenBank/DDBJ databases">
        <authorList>
            <person name="Martin H S."/>
        </authorList>
    </citation>
    <scope>NUCLEOTIDE SEQUENCE</scope>
</reference>
<dbReference type="EMBL" id="CAKASE010000047">
    <property type="protein sequence ID" value="CAG9561583.1"/>
    <property type="molecule type" value="Genomic_DNA"/>
</dbReference>
<dbReference type="OrthoDB" id="7447070at2759"/>
<protein>
    <submittedName>
        <fullName evidence="2">(African queen) hypothetical protein</fullName>
    </submittedName>
</protein>
<evidence type="ECO:0000256" key="1">
    <source>
        <dbReference type="SAM" id="MobiDB-lite"/>
    </source>
</evidence>
<evidence type="ECO:0000313" key="2">
    <source>
        <dbReference type="EMBL" id="CAG9561583.1"/>
    </source>
</evidence>
<feature type="region of interest" description="Disordered" evidence="1">
    <location>
        <begin position="1"/>
        <end position="23"/>
    </location>
</feature>